<accession>A0ABQ0ZDA3</accession>
<evidence type="ECO:0000313" key="2">
    <source>
        <dbReference type="EMBL" id="GES53561.1"/>
    </source>
</evidence>
<keyword evidence="3" id="KW-1185">Reference proteome</keyword>
<protein>
    <recommendedName>
        <fullName evidence="1">N-acetyltransferase domain-containing protein</fullName>
    </recommendedName>
</protein>
<dbReference type="InterPro" id="IPR000182">
    <property type="entry name" value="GNAT_dom"/>
</dbReference>
<organism evidence="2 3">
    <name type="scientific">Rhizobium dioscoreae</name>
    <dbReference type="NCBI Taxonomy" id="2653122"/>
    <lineage>
        <taxon>Bacteria</taxon>
        <taxon>Pseudomonadati</taxon>
        <taxon>Pseudomonadota</taxon>
        <taxon>Alphaproteobacteria</taxon>
        <taxon>Hyphomicrobiales</taxon>
        <taxon>Rhizobiaceae</taxon>
        <taxon>Rhizobium/Agrobacterium group</taxon>
        <taxon>Rhizobium</taxon>
    </lineage>
</organism>
<dbReference type="CDD" id="cd04301">
    <property type="entry name" value="NAT_SF"/>
    <property type="match status" value="1"/>
</dbReference>
<reference evidence="2 3" key="1">
    <citation type="journal article" date="2020" name="Genome Biol. Evol.">
        <title>Rhizobium dioscoreae sp. nov., a plant growth-promoting bacterium isolated from yam (Dioscorea species).</title>
        <authorList>
            <person name="Ouyabe M."/>
            <person name="Tanaka N."/>
            <person name="Shiwa Y."/>
            <person name="Fujita N."/>
            <person name="Kikuno H."/>
            <person name="Babil P."/>
            <person name="Shiwachi H."/>
        </authorList>
    </citation>
    <scope>NUCLEOTIDE SEQUENCE [LARGE SCALE GENOMIC DNA]</scope>
    <source>
        <strain evidence="2 3">S-93</strain>
    </source>
</reference>
<dbReference type="Gene3D" id="3.40.630.30">
    <property type="match status" value="1"/>
</dbReference>
<dbReference type="InterPro" id="IPR016181">
    <property type="entry name" value="Acyl_CoA_acyltransferase"/>
</dbReference>
<sequence length="171" mass="19230">MPEQQWNIVTRDGLRVSVRPATNGDEGLLTELFDHVSPQDLRFRFFSAIKHVSRKQIAELIGVDHSAVESYIAFARDTATPIATAVLACDRDKKRAEVAISVRSDLKGHGLGWELLSLMVREAKNRGLQTIESIEDRNNYDAVEIEQNMGFRVKPYPDDPRLVLLSKSLVA</sequence>
<feature type="domain" description="N-acetyltransferase" evidence="1">
    <location>
        <begin position="16"/>
        <end position="170"/>
    </location>
</feature>
<gene>
    <name evidence="2" type="ORF">RsS93_61750</name>
</gene>
<comment type="caution">
    <text evidence="2">The sequence shown here is derived from an EMBL/GenBank/DDBJ whole genome shotgun (WGS) entry which is preliminary data.</text>
</comment>
<proteinExistence type="predicted"/>
<name>A0ABQ0ZDA3_9HYPH</name>
<dbReference type="PROSITE" id="PS51186">
    <property type="entry name" value="GNAT"/>
    <property type="match status" value="1"/>
</dbReference>
<dbReference type="RefSeq" id="WP_069614833.1">
    <property type="nucleotide sequence ID" value="NZ_BLAI01000025.1"/>
</dbReference>
<dbReference type="Proteomes" id="UP000390335">
    <property type="component" value="Unassembled WGS sequence"/>
</dbReference>
<evidence type="ECO:0000259" key="1">
    <source>
        <dbReference type="PROSITE" id="PS51186"/>
    </source>
</evidence>
<evidence type="ECO:0000313" key="3">
    <source>
        <dbReference type="Proteomes" id="UP000390335"/>
    </source>
</evidence>
<dbReference type="EMBL" id="BLAJ01000020">
    <property type="protein sequence ID" value="GES53561.1"/>
    <property type="molecule type" value="Genomic_DNA"/>
</dbReference>
<dbReference type="Pfam" id="PF00583">
    <property type="entry name" value="Acetyltransf_1"/>
    <property type="match status" value="1"/>
</dbReference>
<dbReference type="SUPFAM" id="SSF55729">
    <property type="entry name" value="Acyl-CoA N-acyltransferases (Nat)"/>
    <property type="match status" value="1"/>
</dbReference>